<dbReference type="InterPro" id="IPR041664">
    <property type="entry name" value="AAA_16"/>
</dbReference>
<evidence type="ECO:0000313" key="4">
    <source>
        <dbReference type="Proteomes" id="UP000311713"/>
    </source>
</evidence>
<dbReference type="InterPro" id="IPR011990">
    <property type="entry name" value="TPR-like_helical_dom_sf"/>
</dbReference>
<reference evidence="3 4" key="1">
    <citation type="submission" date="2019-06" db="EMBL/GenBank/DDBJ databases">
        <title>Draft genome of Streptomyces sedi sp. JCM16909.</title>
        <authorList>
            <person name="Klykleung N."/>
            <person name="Tanasupawat S."/>
            <person name="Kudo T."/>
            <person name="Yuki M."/>
            <person name="Ohkuma M."/>
        </authorList>
    </citation>
    <scope>NUCLEOTIDE SEQUENCE [LARGE SCALE GENOMIC DNA]</scope>
    <source>
        <strain evidence="3 4">JCM 16909</strain>
    </source>
</reference>
<dbReference type="InterPro" id="IPR024983">
    <property type="entry name" value="CHAT_dom"/>
</dbReference>
<feature type="domain" description="Orc1-like AAA ATPase" evidence="2">
    <location>
        <begin position="431"/>
        <end position="549"/>
    </location>
</feature>
<name>A0A5C4UU98_9ACTN</name>
<dbReference type="AlphaFoldDB" id="A0A5C4UU98"/>
<dbReference type="Proteomes" id="UP000311713">
    <property type="component" value="Unassembled WGS sequence"/>
</dbReference>
<proteinExistence type="predicted"/>
<dbReference type="InterPro" id="IPR027417">
    <property type="entry name" value="P-loop_NTPase"/>
</dbReference>
<evidence type="ECO:0000259" key="1">
    <source>
        <dbReference type="Pfam" id="PF12770"/>
    </source>
</evidence>
<keyword evidence="4" id="KW-1185">Reference proteome</keyword>
<feature type="domain" description="CHAT" evidence="1">
    <location>
        <begin position="89"/>
        <end position="380"/>
    </location>
</feature>
<dbReference type="Pfam" id="PF12770">
    <property type="entry name" value="CHAT"/>
    <property type="match status" value="1"/>
</dbReference>
<dbReference type="Gene3D" id="3.40.50.300">
    <property type="entry name" value="P-loop containing nucleotide triphosphate hydrolases"/>
    <property type="match status" value="1"/>
</dbReference>
<dbReference type="Gene3D" id="1.25.40.10">
    <property type="entry name" value="Tetratricopeptide repeat domain"/>
    <property type="match status" value="1"/>
</dbReference>
<evidence type="ECO:0000259" key="2">
    <source>
        <dbReference type="Pfam" id="PF13191"/>
    </source>
</evidence>
<dbReference type="EMBL" id="VDGT01000019">
    <property type="protein sequence ID" value="TNM27078.1"/>
    <property type="molecule type" value="Genomic_DNA"/>
</dbReference>
<dbReference type="OrthoDB" id="3881650at2"/>
<evidence type="ECO:0000313" key="3">
    <source>
        <dbReference type="EMBL" id="TNM27078.1"/>
    </source>
</evidence>
<dbReference type="RefSeq" id="WP_139648116.1">
    <property type="nucleotide sequence ID" value="NZ_BAAAZS010000022.1"/>
</dbReference>
<sequence length="1251" mass="135860">MEQRVSGGTVHAEYGDEVVLTIDAFRSDRDGMSWHWCLTTAEGLPLAEHTAVVAAASWQYAAFIDLHGYLSRTTTPDNRVVRQAQILDELGRWIADELYGPHILAHLLRHRAVVRLVIPYEARVLAYHPVDAAVHDGCPLLLRGVTTVLDIRPLCPRPDSSPSGLEPRRPGGSRLRVLALFSLPEGSTALNLRQERRSLEGLVERVTRERGVAIELRVLQYGVTRDRLRQVVTDPEGWDILHLSGHGDRGTFLLEGPGTTPDPVLTDELVPLLAPLAPGLRLVTLSSCSSADVSLEEQRTLLGLPSRSRHVARAAPAGNTPAPTTALAQTLGCVVVGMRYPVTQAYASLFTSAFYQELLAARGTVTDAFTAAALRAYPSRPSSSSPPISTLTPVLIGAAAGRTWCAPPAASYAPSDQSVIRANAPTAAPVFVGRVSLMARANEALASSNGCPGVLLHGMAGSGKTAVAQEIVFLHHEDYEAVVWYKAPDEGSDPATALVDFAGALEAALPSVRLLDAAEDESALRARLPALTEHLRARRVLLVLDNLESLLRPDGTWHTTAWRLLIDVLTGHEGASRTVLTSRYRPLALNERVRVMAVHALPRREAVLMARELPHLRRLIDDDAPKYGPGLFRNMLAATRGHPALIELAEGQAANPDQLRSFLLEAAELWQEYGVHEDTPPSPVIGYAEILARWTERALTGLSPAARLLAQAAVCLEEGDRVSLYFRANWQKLWTALTEAGPEPARGLAPAWSDAVAELVGRALVVAVPDNGETRLILHPSVAAAIRGTVPPRRRAMVDRTLAEFWLGGVKAGFDGAHSGNPAQGRLLILASLSAVPYMTRSDFGLDTLLFVLEHALTTDDSPATRSTLLPYLRTVLERSHGTTHEARAERLYAEQLLRSDPPEGERRLRALLARGDEKARWPLRNHYLSQGRLDEALHLSDRTSPHALTDTALTWESLGNQVHRLQVLEMMGWSEQVLAAVPSLQTAIETLAASQQGGAAKWHVPEVLLQTGQMAALDLGHWAQALAFNTQLIKAMGRRGAPPLDIASARMNAYPALLGLGRLDEAERRLQACRAVFEGHRAWRALGKVFGALGSLEDQRGRNDQALVFRQEAIRYAYRTTEAASIAGGHTNLGASLRLTGAATEALAHQLAAALLNSLTVKNGDRYLHNAALALRALDGHDRVPRTVKELTAVTNRVTGVHLDRLLTLLDPGATQSQTVLDTIVEAVWLRSSELDRVLGEHSTSSEENR</sequence>
<comment type="caution">
    <text evidence="3">The sequence shown here is derived from an EMBL/GenBank/DDBJ whole genome shotgun (WGS) entry which is preliminary data.</text>
</comment>
<dbReference type="PANTHER" id="PTHR47691:SF3">
    <property type="entry name" value="HTH-TYPE TRANSCRIPTIONAL REGULATOR RV0890C-RELATED"/>
    <property type="match status" value="1"/>
</dbReference>
<accession>A0A5C4UU98</accession>
<dbReference type="PANTHER" id="PTHR47691">
    <property type="entry name" value="REGULATOR-RELATED"/>
    <property type="match status" value="1"/>
</dbReference>
<dbReference type="SUPFAM" id="SSF52540">
    <property type="entry name" value="P-loop containing nucleoside triphosphate hydrolases"/>
    <property type="match status" value="1"/>
</dbReference>
<protein>
    <submittedName>
        <fullName evidence="3">CHAT domain-containing protein</fullName>
    </submittedName>
</protein>
<organism evidence="3 4">
    <name type="scientific">Streptomyces sedi</name>
    <dbReference type="NCBI Taxonomy" id="555059"/>
    <lineage>
        <taxon>Bacteria</taxon>
        <taxon>Bacillati</taxon>
        <taxon>Actinomycetota</taxon>
        <taxon>Actinomycetes</taxon>
        <taxon>Kitasatosporales</taxon>
        <taxon>Streptomycetaceae</taxon>
        <taxon>Streptomyces</taxon>
    </lineage>
</organism>
<dbReference type="Pfam" id="PF13191">
    <property type="entry name" value="AAA_16"/>
    <property type="match status" value="1"/>
</dbReference>
<gene>
    <name evidence="3" type="ORF">FH715_22255</name>
</gene>
<dbReference type="SUPFAM" id="SSF48452">
    <property type="entry name" value="TPR-like"/>
    <property type="match status" value="1"/>
</dbReference>